<dbReference type="EMBL" id="HBHP01008641">
    <property type="protein sequence ID" value="CAD9754782.1"/>
    <property type="molecule type" value="Transcribed_RNA"/>
</dbReference>
<keyword evidence="7" id="KW-0805">Transcription regulation</keyword>
<dbReference type="AlphaFoldDB" id="A0A7S2X7V3"/>
<evidence type="ECO:0000256" key="5">
    <source>
        <dbReference type="ARBA" id="ARBA00022771"/>
    </source>
</evidence>
<feature type="domain" description="C2H2-type" evidence="13">
    <location>
        <begin position="44"/>
        <end position="67"/>
    </location>
</feature>
<organism evidence="14">
    <name type="scientific">Lotharella oceanica</name>
    <dbReference type="NCBI Taxonomy" id="641309"/>
    <lineage>
        <taxon>Eukaryota</taxon>
        <taxon>Sar</taxon>
        <taxon>Rhizaria</taxon>
        <taxon>Cercozoa</taxon>
        <taxon>Chlorarachniophyceae</taxon>
        <taxon>Lotharella</taxon>
    </lineage>
</organism>
<protein>
    <recommendedName>
        <fullName evidence="13">C2H2-type domain-containing protein</fullName>
    </recommendedName>
</protein>
<dbReference type="GO" id="GO:0000977">
    <property type="term" value="F:RNA polymerase II transcription regulatory region sequence-specific DNA binding"/>
    <property type="evidence" value="ECO:0007669"/>
    <property type="project" value="TreeGrafter"/>
</dbReference>
<comment type="subcellular location">
    <subcellularLocation>
        <location evidence="1">Nucleus</location>
    </subcellularLocation>
</comment>
<name>A0A7S2X7V3_9EUKA</name>
<sequence length="106" mass="12406">MRPRRRKHSKRKRKEYMCPLCERNFSQKCNLDSHVRTHTGERPYACSMCNVSFKQKSNLNRHRRRVHGLPTQKRPAKRQGTVDGSNEREHLLPSPSSAAARGQRTP</sequence>
<feature type="domain" description="C2H2-type" evidence="13">
    <location>
        <begin position="16"/>
        <end position="43"/>
    </location>
</feature>
<evidence type="ECO:0000256" key="8">
    <source>
        <dbReference type="ARBA" id="ARBA00023125"/>
    </source>
</evidence>
<reference evidence="14" key="1">
    <citation type="submission" date="2021-01" db="EMBL/GenBank/DDBJ databases">
        <authorList>
            <person name="Corre E."/>
            <person name="Pelletier E."/>
            <person name="Niang G."/>
            <person name="Scheremetjew M."/>
            <person name="Finn R."/>
            <person name="Kale V."/>
            <person name="Holt S."/>
            <person name="Cochrane G."/>
            <person name="Meng A."/>
            <person name="Brown T."/>
            <person name="Cohen L."/>
        </authorList>
    </citation>
    <scope>NUCLEOTIDE SEQUENCE</scope>
    <source>
        <strain evidence="14">CCMP622</strain>
    </source>
</reference>
<dbReference type="PANTHER" id="PTHR14196:SF0">
    <property type="entry name" value="PROTEIN BOWEL"/>
    <property type="match status" value="1"/>
</dbReference>
<evidence type="ECO:0000256" key="4">
    <source>
        <dbReference type="ARBA" id="ARBA00022737"/>
    </source>
</evidence>
<dbReference type="Gene3D" id="3.30.160.60">
    <property type="entry name" value="Classic Zinc Finger"/>
    <property type="match status" value="2"/>
</dbReference>
<dbReference type="InterPro" id="IPR036236">
    <property type="entry name" value="Znf_C2H2_sf"/>
</dbReference>
<evidence type="ECO:0000256" key="6">
    <source>
        <dbReference type="ARBA" id="ARBA00022833"/>
    </source>
</evidence>
<dbReference type="FunFam" id="3.30.160.60:FF:001840">
    <property type="entry name" value="Paternally-expressed gene 3 protein"/>
    <property type="match status" value="1"/>
</dbReference>
<evidence type="ECO:0000259" key="13">
    <source>
        <dbReference type="PROSITE" id="PS50157"/>
    </source>
</evidence>
<gene>
    <name evidence="14" type="ORF">LSP00402_LOCUS5384</name>
</gene>
<dbReference type="FunFam" id="3.30.160.60:FF:000508">
    <property type="entry name" value="Myeloid zinc finger 1"/>
    <property type="match status" value="1"/>
</dbReference>
<evidence type="ECO:0000313" key="14">
    <source>
        <dbReference type="EMBL" id="CAD9754782.1"/>
    </source>
</evidence>
<keyword evidence="5 11" id="KW-0863">Zinc-finger</keyword>
<evidence type="ECO:0000256" key="10">
    <source>
        <dbReference type="ARBA" id="ARBA00023242"/>
    </source>
</evidence>
<dbReference type="GO" id="GO:0000981">
    <property type="term" value="F:DNA-binding transcription factor activity, RNA polymerase II-specific"/>
    <property type="evidence" value="ECO:0007669"/>
    <property type="project" value="TreeGrafter"/>
</dbReference>
<keyword evidence="9" id="KW-0804">Transcription</keyword>
<comment type="similarity">
    <text evidence="2">Belongs to the krueppel C2H2-type zinc-finger protein family.</text>
</comment>
<evidence type="ECO:0000256" key="9">
    <source>
        <dbReference type="ARBA" id="ARBA00023163"/>
    </source>
</evidence>
<accession>A0A7S2X7V3</accession>
<dbReference type="SUPFAM" id="SSF57667">
    <property type="entry name" value="beta-beta-alpha zinc fingers"/>
    <property type="match status" value="1"/>
</dbReference>
<keyword evidence="3" id="KW-0479">Metal-binding</keyword>
<evidence type="ECO:0000256" key="12">
    <source>
        <dbReference type="SAM" id="MobiDB-lite"/>
    </source>
</evidence>
<dbReference type="PROSITE" id="PS50157">
    <property type="entry name" value="ZINC_FINGER_C2H2_2"/>
    <property type="match status" value="2"/>
</dbReference>
<evidence type="ECO:0000256" key="1">
    <source>
        <dbReference type="ARBA" id="ARBA00004123"/>
    </source>
</evidence>
<dbReference type="PANTHER" id="PTHR14196">
    <property type="entry name" value="ODD-SKIPPED - RELATED"/>
    <property type="match status" value="1"/>
</dbReference>
<keyword evidence="10" id="KW-0539">Nucleus</keyword>
<dbReference type="Pfam" id="PF00096">
    <property type="entry name" value="zf-C2H2"/>
    <property type="match status" value="2"/>
</dbReference>
<dbReference type="PROSITE" id="PS00028">
    <property type="entry name" value="ZINC_FINGER_C2H2_1"/>
    <property type="match status" value="2"/>
</dbReference>
<dbReference type="InterPro" id="IPR050717">
    <property type="entry name" value="C2H2-ZF_Transcription_Reg"/>
</dbReference>
<evidence type="ECO:0000256" key="2">
    <source>
        <dbReference type="ARBA" id="ARBA00006991"/>
    </source>
</evidence>
<dbReference type="GO" id="GO:0008270">
    <property type="term" value="F:zinc ion binding"/>
    <property type="evidence" value="ECO:0007669"/>
    <property type="project" value="UniProtKB-KW"/>
</dbReference>
<feature type="region of interest" description="Disordered" evidence="12">
    <location>
        <begin position="57"/>
        <end position="106"/>
    </location>
</feature>
<dbReference type="GO" id="GO:0042802">
    <property type="term" value="F:identical protein binding"/>
    <property type="evidence" value="ECO:0007669"/>
    <property type="project" value="UniProtKB-ARBA"/>
</dbReference>
<keyword evidence="4" id="KW-0677">Repeat</keyword>
<keyword evidence="6" id="KW-0862">Zinc</keyword>
<evidence type="ECO:0000256" key="7">
    <source>
        <dbReference type="ARBA" id="ARBA00023015"/>
    </source>
</evidence>
<dbReference type="InterPro" id="IPR013087">
    <property type="entry name" value="Znf_C2H2_type"/>
</dbReference>
<keyword evidence="8" id="KW-0238">DNA-binding</keyword>
<proteinExistence type="inferred from homology"/>
<dbReference type="GO" id="GO:0005634">
    <property type="term" value="C:nucleus"/>
    <property type="evidence" value="ECO:0007669"/>
    <property type="project" value="UniProtKB-SubCell"/>
</dbReference>
<evidence type="ECO:0000256" key="11">
    <source>
        <dbReference type="PROSITE-ProRule" id="PRU00042"/>
    </source>
</evidence>
<dbReference type="SMART" id="SM00355">
    <property type="entry name" value="ZnF_C2H2"/>
    <property type="match status" value="2"/>
</dbReference>
<evidence type="ECO:0000256" key="3">
    <source>
        <dbReference type="ARBA" id="ARBA00022723"/>
    </source>
</evidence>